<evidence type="ECO:0000313" key="2">
    <source>
        <dbReference type="Proteomes" id="UP000233551"/>
    </source>
</evidence>
<name>A0A2I0K5V0_PUNGR</name>
<organism evidence="1 2">
    <name type="scientific">Punica granatum</name>
    <name type="common">Pomegranate</name>
    <dbReference type="NCBI Taxonomy" id="22663"/>
    <lineage>
        <taxon>Eukaryota</taxon>
        <taxon>Viridiplantae</taxon>
        <taxon>Streptophyta</taxon>
        <taxon>Embryophyta</taxon>
        <taxon>Tracheophyta</taxon>
        <taxon>Spermatophyta</taxon>
        <taxon>Magnoliopsida</taxon>
        <taxon>eudicotyledons</taxon>
        <taxon>Gunneridae</taxon>
        <taxon>Pentapetalae</taxon>
        <taxon>rosids</taxon>
        <taxon>malvids</taxon>
        <taxon>Myrtales</taxon>
        <taxon>Lythraceae</taxon>
        <taxon>Punica</taxon>
    </lineage>
</organism>
<protein>
    <submittedName>
        <fullName evidence="1">Uncharacterized protein</fullName>
    </submittedName>
</protein>
<dbReference type="EMBL" id="PGOL01000865">
    <property type="protein sequence ID" value="PKI63915.1"/>
    <property type="molecule type" value="Genomic_DNA"/>
</dbReference>
<sequence length="150" mass="16079">MPNLHSASHSKAQCSIIGLNFTTHLGLPSSALKVSDALFKSLKWFAHHFGSISSFQALGDAHARLPACTPSQLSCVCPCAPNVPCMHACTCMNVRTSPAFACSRLCPSARLRAPACSRSLAYAFVRMFEPLSRPCTPEHALPCIPARPNV</sequence>
<proteinExistence type="predicted"/>
<accession>A0A2I0K5V0</accession>
<reference evidence="1 2" key="1">
    <citation type="submission" date="2017-11" db="EMBL/GenBank/DDBJ databases">
        <title>De-novo sequencing of pomegranate (Punica granatum L.) genome.</title>
        <authorList>
            <person name="Akparov Z."/>
            <person name="Amiraslanov A."/>
            <person name="Hajiyeva S."/>
            <person name="Abbasov M."/>
            <person name="Kaur K."/>
            <person name="Hamwieh A."/>
            <person name="Solovyev V."/>
            <person name="Salamov A."/>
            <person name="Braich B."/>
            <person name="Kosarev P."/>
            <person name="Mahmoud A."/>
            <person name="Hajiyev E."/>
            <person name="Babayeva S."/>
            <person name="Izzatullayeva V."/>
            <person name="Mammadov A."/>
            <person name="Mammadov A."/>
            <person name="Sharifova S."/>
            <person name="Ojaghi J."/>
            <person name="Eynullazada K."/>
            <person name="Bayramov B."/>
            <person name="Abdulazimova A."/>
            <person name="Shahmuradov I."/>
        </authorList>
    </citation>
    <scope>NUCLEOTIDE SEQUENCE [LARGE SCALE GENOMIC DNA]</scope>
    <source>
        <strain evidence="2">cv. AG2017</strain>
        <tissue evidence="1">Leaf</tissue>
    </source>
</reference>
<dbReference type="AlphaFoldDB" id="A0A2I0K5V0"/>
<dbReference type="Proteomes" id="UP000233551">
    <property type="component" value="Unassembled WGS sequence"/>
</dbReference>
<gene>
    <name evidence="1" type="ORF">CRG98_015696</name>
</gene>
<keyword evidence="2" id="KW-1185">Reference proteome</keyword>
<comment type="caution">
    <text evidence="1">The sequence shown here is derived from an EMBL/GenBank/DDBJ whole genome shotgun (WGS) entry which is preliminary data.</text>
</comment>
<evidence type="ECO:0000313" key="1">
    <source>
        <dbReference type="EMBL" id="PKI63915.1"/>
    </source>
</evidence>